<feature type="compositionally biased region" description="Basic and acidic residues" evidence="1">
    <location>
        <begin position="1"/>
        <end position="11"/>
    </location>
</feature>
<feature type="region of interest" description="Disordered" evidence="1">
    <location>
        <begin position="1"/>
        <end position="27"/>
    </location>
</feature>
<name>A0ABS2LJ23_9CELL</name>
<dbReference type="RefSeq" id="WP_205307954.1">
    <property type="nucleotide sequence ID" value="NZ_BAAAVF010000007.1"/>
</dbReference>
<evidence type="ECO:0008006" key="4">
    <source>
        <dbReference type="Google" id="ProtNLM"/>
    </source>
</evidence>
<organism evidence="2 3">
    <name type="scientific">Oerskovia jenensis</name>
    <dbReference type="NCBI Taxonomy" id="162169"/>
    <lineage>
        <taxon>Bacteria</taxon>
        <taxon>Bacillati</taxon>
        <taxon>Actinomycetota</taxon>
        <taxon>Actinomycetes</taxon>
        <taxon>Micrococcales</taxon>
        <taxon>Cellulomonadaceae</taxon>
        <taxon>Oerskovia</taxon>
    </lineage>
</organism>
<sequence>MPARPCERCGQDHPGCTGHTKNGPRAGQPCARPCKPGETCNSHGGAAPQVARARARREQEAEAARQVVTLGLSLDITPTDALLQEVQWTAGHVQWLRTKVQELDEQALVWGTTAESEKDSDKNGRETSSTVSAKPSVWYSLYQAERAHLVAVCSAALKAGVEERKVRLAEQQGDLVVAVIRRILDGLYASLLAAGLTADQLADAWQTAIADVVPRELRAIAGGAS</sequence>
<protein>
    <recommendedName>
        <fullName evidence="4">TetR family transcriptional regulator</fullName>
    </recommendedName>
</protein>
<dbReference type="Proteomes" id="UP000698059">
    <property type="component" value="Unassembled WGS sequence"/>
</dbReference>
<reference evidence="2 3" key="1">
    <citation type="submission" date="2021-01" db="EMBL/GenBank/DDBJ databases">
        <title>Sequencing the genomes of 1000 actinobacteria strains.</title>
        <authorList>
            <person name="Klenk H.-P."/>
        </authorList>
    </citation>
    <scope>NUCLEOTIDE SEQUENCE [LARGE SCALE GENOMIC DNA]</scope>
    <source>
        <strain evidence="2 3">DSM 46000</strain>
    </source>
</reference>
<evidence type="ECO:0000313" key="3">
    <source>
        <dbReference type="Proteomes" id="UP000698059"/>
    </source>
</evidence>
<evidence type="ECO:0000313" key="2">
    <source>
        <dbReference type="EMBL" id="MBM7480139.1"/>
    </source>
</evidence>
<accession>A0ABS2LJ23</accession>
<keyword evidence="3" id="KW-1185">Reference proteome</keyword>
<dbReference type="EMBL" id="JAFBBO010000001">
    <property type="protein sequence ID" value="MBM7480139.1"/>
    <property type="molecule type" value="Genomic_DNA"/>
</dbReference>
<comment type="caution">
    <text evidence="2">The sequence shown here is derived from an EMBL/GenBank/DDBJ whole genome shotgun (WGS) entry which is preliminary data.</text>
</comment>
<gene>
    <name evidence="2" type="ORF">JOD49_003059</name>
</gene>
<proteinExistence type="predicted"/>
<evidence type="ECO:0000256" key="1">
    <source>
        <dbReference type="SAM" id="MobiDB-lite"/>
    </source>
</evidence>